<reference evidence="2" key="1">
    <citation type="submission" date="2018-05" db="EMBL/GenBank/DDBJ databases">
        <authorList>
            <person name="Du Z."/>
            <person name="Wang X."/>
        </authorList>
    </citation>
    <scope>NUCLEOTIDE SEQUENCE [LARGE SCALE GENOMIC DNA]</scope>
    <source>
        <strain evidence="2">CQN31</strain>
    </source>
</reference>
<dbReference type="EMBL" id="QGNA01000002">
    <property type="protein sequence ID" value="PWS37250.1"/>
    <property type="molecule type" value="Genomic_DNA"/>
</dbReference>
<organism evidence="1 2">
    <name type="scientific">Falsiroseomonas bella</name>
    <dbReference type="NCBI Taxonomy" id="2184016"/>
    <lineage>
        <taxon>Bacteria</taxon>
        <taxon>Pseudomonadati</taxon>
        <taxon>Pseudomonadota</taxon>
        <taxon>Alphaproteobacteria</taxon>
        <taxon>Acetobacterales</taxon>
        <taxon>Roseomonadaceae</taxon>
        <taxon>Falsiroseomonas</taxon>
    </lineage>
</organism>
<protein>
    <submittedName>
        <fullName evidence="1">Uncharacterized protein</fullName>
    </submittedName>
</protein>
<accession>A0A317FDV3</accession>
<name>A0A317FDV3_9PROT</name>
<gene>
    <name evidence="1" type="ORF">DFH01_10360</name>
</gene>
<proteinExistence type="predicted"/>
<dbReference type="Proteomes" id="UP000245765">
    <property type="component" value="Unassembled WGS sequence"/>
</dbReference>
<evidence type="ECO:0000313" key="2">
    <source>
        <dbReference type="Proteomes" id="UP000245765"/>
    </source>
</evidence>
<evidence type="ECO:0000313" key="1">
    <source>
        <dbReference type="EMBL" id="PWS37250.1"/>
    </source>
</evidence>
<keyword evidence="2" id="KW-1185">Reference proteome</keyword>
<sequence length="149" mass="15800">MRERSVLLRGDAGSQNGVLATIRVGPQVRNLAQVKPGDRVVYTVTDAVAAVIAKPGDGAGPAGAAVVASRAAPGERPAASITEGTRVRVRVDSVDLGRNTVTFTDPDGQQRTVRVQDPRMRQFIRTLHQGDMVDVVLIETADLRVLPPA</sequence>
<comment type="caution">
    <text evidence="1">The sequence shown here is derived from an EMBL/GenBank/DDBJ whole genome shotgun (WGS) entry which is preliminary data.</text>
</comment>
<dbReference type="AlphaFoldDB" id="A0A317FDV3"/>